<keyword evidence="1" id="KW-0812">Transmembrane</keyword>
<keyword evidence="3" id="KW-1185">Reference proteome</keyword>
<dbReference type="STRING" id="360411.AC812_02160"/>
<comment type="caution">
    <text evidence="2">The sequence shown here is derived from an EMBL/GenBank/DDBJ whole genome shotgun (WGS) entry which is preliminary data.</text>
</comment>
<name>A0A0P6XCR8_9CHLR</name>
<dbReference type="OrthoDB" id="41724at2"/>
<accession>A0A0P6XCR8</accession>
<dbReference type="Proteomes" id="UP000050514">
    <property type="component" value="Unassembled WGS sequence"/>
</dbReference>
<proteinExistence type="predicted"/>
<dbReference type="EMBL" id="LGHJ01000007">
    <property type="protein sequence ID" value="KPL78038.1"/>
    <property type="molecule type" value="Genomic_DNA"/>
</dbReference>
<dbReference type="InterPro" id="IPR036278">
    <property type="entry name" value="Sialidase_sf"/>
</dbReference>
<keyword evidence="1" id="KW-0472">Membrane</keyword>
<sequence>MMISKFFFLLFLIFVWFIQPMTKVTAQAPDIDWQPPVNISNSEMTSTDPFLLADPAGLAHLFWAEKTGPTPGNSADTIMYSVWNGKTWSRPIDLYISPLSDGNPISVFPRAVIDEDGTIHLIWMTLPDFPRYALNYRQVPSWEATNLNAWSPPIKLDANLTGQQYSADIAYNPEQGLHIAYASGTGGIQGRAISYLTSQDKGVSWSEPRDIFQFADPERGGSNIRILLEPPGFIYLSWTEWDRSGNGQAVYFTYSEDNGKTWANPFPLSVRLENEYERDWNNMALLGPGQLVSIWEGGFRAYRGAMYSYDHGKTWTTPFDVFPILIGDNGAVQFANDSKGRLHTFIANRVREGYDIYGSRLGLWHSVYLGNERWSKPTIASVFGGDTNMTNPTVTIVNGNTIVAAWYGSQIYEIYVMTGIISDAPSLPPSPWPIINPMIGKTVTVEETPSTTKPELDAPKLEATVIPTFSPIKPTENPGSDIYISAIFPVLIIVAFLALRHKHSRHQ</sequence>
<evidence type="ECO:0000256" key="1">
    <source>
        <dbReference type="SAM" id="Phobius"/>
    </source>
</evidence>
<gene>
    <name evidence="2" type="ORF">AC812_02160</name>
</gene>
<protein>
    <recommendedName>
        <fullName evidence="4">Exo-alpha-sialidase</fullName>
    </recommendedName>
</protein>
<dbReference type="AlphaFoldDB" id="A0A0P6XCR8"/>
<evidence type="ECO:0008006" key="4">
    <source>
        <dbReference type="Google" id="ProtNLM"/>
    </source>
</evidence>
<keyword evidence="1" id="KW-1133">Transmembrane helix</keyword>
<evidence type="ECO:0000313" key="3">
    <source>
        <dbReference type="Proteomes" id="UP000050514"/>
    </source>
</evidence>
<feature type="transmembrane region" description="Helical" evidence="1">
    <location>
        <begin position="482"/>
        <end position="499"/>
    </location>
</feature>
<dbReference type="CDD" id="cd15482">
    <property type="entry name" value="Sialidase_non-viral"/>
    <property type="match status" value="1"/>
</dbReference>
<organism evidence="2 3">
    <name type="scientific">Bellilinea caldifistulae</name>
    <dbReference type="NCBI Taxonomy" id="360411"/>
    <lineage>
        <taxon>Bacteria</taxon>
        <taxon>Bacillati</taxon>
        <taxon>Chloroflexota</taxon>
        <taxon>Anaerolineae</taxon>
        <taxon>Anaerolineales</taxon>
        <taxon>Anaerolineaceae</taxon>
        <taxon>Bellilinea</taxon>
    </lineage>
</organism>
<dbReference type="SUPFAM" id="SSF50939">
    <property type="entry name" value="Sialidases"/>
    <property type="match status" value="1"/>
</dbReference>
<dbReference type="Gene3D" id="2.120.10.10">
    <property type="match status" value="1"/>
</dbReference>
<evidence type="ECO:0000313" key="2">
    <source>
        <dbReference type="EMBL" id="KPL78038.1"/>
    </source>
</evidence>
<reference evidence="2 3" key="1">
    <citation type="submission" date="2015-07" db="EMBL/GenBank/DDBJ databases">
        <title>Draft genome of Bellilinea caldifistulae DSM 17877.</title>
        <authorList>
            <person name="Hemp J."/>
            <person name="Ward L.M."/>
            <person name="Pace L.A."/>
            <person name="Fischer W.W."/>
        </authorList>
    </citation>
    <scope>NUCLEOTIDE SEQUENCE [LARGE SCALE GENOMIC DNA]</scope>
    <source>
        <strain evidence="2 3">GOMI-1</strain>
    </source>
</reference>
<dbReference type="RefSeq" id="WP_061916474.1">
    <property type="nucleotide sequence ID" value="NZ_DF967971.1"/>
</dbReference>